<evidence type="ECO:0000313" key="4">
    <source>
        <dbReference type="EMBL" id="KKO11510.1"/>
    </source>
</evidence>
<keyword evidence="1" id="KW-0812">Transmembrane</keyword>
<protein>
    <recommendedName>
        <fullName evidence="5">AMP-dependent synthetase/ligase domain-containing protein</fullName>
    </recommendedName>
</protein>
<reference evidence="4" key="1">
    <citation type="journal article" date="2015" name="Nature">
        <title>Complex archaea that bridge the gap between prokaryotes and eukaryotes.</title>
        <authorList>
            <person name="Spang A."/>
            <person name="Saw J.H."/>
            <person name="Jorgensen S.L."/>
            <person name="Zaremba-Niedzwiedzka K."/>
            <person name="Martijn J."/>
            <person name="Lind A.E."/>
            <person name="van Eijk R."/>
            <person name="Schleper C."/>
            <person name="Guy L."/>
            <person name="Ettema T.J."/>
        </authorList>
    </citation>
    <scope>NUCLEOTIDE SEQUENCE</scope>
</reference>
<dbReference type="GO" id="GO:0016878">
    <property type="term" value="F:acid-thiol ligase activity"/>
    <property type="evidence" value="ECO:0007669"/>
    <property type="project" value="UniProtKB-ARBA"/>
</dbReference>
<dbReference type="AlphaFoldDB" id="A0A0F9W5A0"/>
<keyword evidence="1" id="KW-1133">Transmembrane helix</keyword>
<feature type="transmembrane region" description="Helical" evidence="1">
    <location>
        <begin position="261"/>
        <end position="283"/>
    </location>
</feature>
<evidence type="ECO:0000259" key="3">
    <source>
        <dbReference type="Pfam" id="PF13193"/>
    </source>
</evidence>
<evidence type="ECO:0000259" key="2">
    <source>
        <dbReference type="Pfam" id="PF00501"/>
    </source>
</evidence>
<keyword evidence="1" id="KW-0472">Membrane</keyword>
<sequence length="622" mass="67548">MSKPVLDTLPDIEAFEQTPLPEQFPAQTAFELIEQSADRYGDDPALDFLLSGRRDEIPQTLSFKGLARMIRQTANLLNTLGLQGNEAVSLLLPTLPQSHPLILGSQLAGIANPINPLLEPGHMSEIIQAADARIVACLAPSDHVPLWDKLLHILPSLPDVHTILVVHQAGLTDPCRMPEIPGRDIKLVDYNVAVADQDSDTLTHPRQLTADTIAACFHTGGTTGKPKLAQLTHGNMAYLGQLSQVLNSHLGRQTVLCGLPLFHIFGVIILGIGAFAAGNRIVLMTPAGFRNPEVIKNLWHHVARFRANSFAAVPTVLTALAQVPVGDEDISSLQRINSGAAPLSPAFEKRFEEKYQLAVTNGYGMTETTSLITRPPEQQPSGSVGLRLPYSRVRIVQLSGTTVSKECSTGESGVVLVKGPQVFAGYKAESDNAQAWIEQEWFNTGDLGFMDEQGFLYLTGRAKDLIIRSGHNIDPELIEEPLNRHADVISATAVGMPDPYAGELPMAFVVVRPGSTVTPQALLSYCESNVSERAAVPKRIEIIDAMPMTAVGKIFRPALRQQISASVLQEHLEREHINAIVETRFDSKKGMTATVVLQDSARQQETETLLSPYNIVSTVTVG</sequence>
<organism evidence="4">
    <name type="scientific">marine sediment metagenome</name>
    <dbReference type="NCBI Taxonomy" id="412755"/>
    <lineage>
        <taxon>unclassified sequences</taxon>
        <taxon>metagenomes</taxon>
        <taxon>ecological metagenomes</taxon>
    </lineage>
</organism>
<dbReference type="Gene3D" id="3.30.300.30">
    <property type="match status" value="1"/>
</dbReference>
<dbReference type="InterPro" id="IPR045851">
    <property type="entry name" value="AMP-bd_C_sf"/>
</dbReference>
<evidence type="ECO:0000256" key="1">
    <source>
        <dbReference type="SAM" id="Phobius"/>
    </source>
</evidence>
<dbReference type="PANTHER" id="PTHR43767:SF1">
    <property type="entry name" value="NONRIBOSOMAL PEPTIDE SYNTHASE PES1 (EUROFUNG)-RELATED"/>
    <property type="match status" value="1"/>
</dbReference>
<feature type="domain" description="AMP-dependent synthetase/ligase" evidence="2">
    <location>
        <begin position="34"/>
        <end position="426"/>
    </location>
</feature>
<dbReference type="SUPFAM" id="SSF56801">
    <property type="entry name" value="Acetyl-CoA synthetase-like"/>
    <property type="match status" value="1"/>
</dbReference>
<dbReference type="PANTHER" id="PTHR43767">
    <property type="entry name" value="LONG-CHAIN-FATTY-ACID--COA LIGASE"/>
    <property type="match status" value="1"/>
</dbReference>
<dbReference type="InterPro" id="IPR050237">
    <property type="entry name" value="ATP-dep_AMP-bd_enzyme"/>
</dbReference>
<gene>
    <name evidence="4" type="ORF">LCGC14_0010030</name>
</gene>
<dbReference type="Pfam" id="PF13193">
    <property type="entry name" value="AMP-binding_C"/>
    <property type="match status" value="1"/>
</dbReference>
<dbReference type="InterPro" id="IPR042099">
    <property type="entry name" value="ANL_N_sf"/>
</dbReference>
<name>A0A0F9W5A0_9ZZZZ</name>
<dbReference type="NCBIfam" id="NF005714">
    <property type="entry name" value="PRK07529.1"/>
    <property type="match status" value="1"/>
</dbReference>
<dbReference type="InterPro" id="IPR000873">
    <property type="entry name" value="AMP-dep_synth/lig_dom"/>
</dbReference>
<dbReference type="InterPro" id="IPR025110">
    <property type="entry name" value="AMP-bd_C"/>
</dbReference>
<comment type="caution">
    <text evidence="4">The sequence shown here is derived from an EMBL/GenBank/DDBJ whole genome shotgun (WGS) entry which is preliminary data.</text>
</comment>
<dbReference type="EMBL" id="LAZR01000002">
    <property type="protein sequence ID" value="KKO11510.1"/>
    <property type="molecule type" value="Genomic_DNA"/>
</dbReference>
<feature type="domain" description="AMP-binding enzyme C-terminal" evidence="3">
    <location>
        <begin position="478"/>
        <end position="553"/>
    </location>
</feature>
<dbReference type="Pfam" id="PF00501">
    <property type="entry name" value="AMP-binding"/>
    <property type="match status" value="1"/>
</dbReference>
<accession>A0A0F9W5A0</accession>
<dbReference type="Gene3D" id="3.40.50.12780">
    <property type="entry name" value="N-terminal domain of ligase-like"/>
    <property type="match status" value="1"/>
</dbReference>
<proteinExistence type="predicted"/>
<evidence type="ECO:0008006" key="5">
    <source>
        <dbReference type="Google" id="ProtNLM"/>
    </source>
</evidence>